<accession>A0A0F8WIU1</accession>
<gene>
    <name evidence="1" type="ORF">LCGC14_3063030</name>
</gene>
<evidence type="ECO:0000313" key="1">
    <source>
        <dbReference type="EMBL" id="KKK56583.1"/>
    </source>
</evidence>
<protein>
    <submittedName>
        <fullName evidence="1">Uncharacterized protein</fullName>
    </submittedName>
</protein>
<organism evidence="1">
    <name type="scientific">marine sediment metagenome</name>
    <dbReference type="NCBI Taxonomy" id="412755"/>
    <lineage>
        <taxon>unclassified sequences</taxon>
        <taxon>metagenomes</taxon>
        <taxon>ecological metagenomes</taxon>
    </lineage>
</organism>
<dbReference type="AlphaFoldDB" id="A0A0F8WIU1"/>
<name>A0A0F8WIU1_9ZZZZ</name>
<proteinExistence type="predicted"/>
<sequence length="26" mass="3047">PEDKILMEKLKKQAKDYKKKITGGKK</sequence>
<reference evidence="1" key="1">
    <citation type="journal article" date="2015" name="Nature">
        <title>Complex archaea that bridge the gap between prokaryotes and eukaryotes.</title>
        <authorList>
            <person name="Spang A."/>
            <person name="Saw J.H."/>
            <person name="Jorgensen S.L."/>
            <person name="Zaremba-Niedzwiedzka K."/>
            <person name="Martijn J."/>
            <person name="Lind A.E."/>
            <person name="van Eijk R."/>
            <person name="Schleper C."/>
            <person name="Guy L."/>
            <person name="Ettema T.J."/>
        </authorList>
    </citation>
    <scope>NUCLEOTIDE SEQUENCE</scope>
</reference>
<feature type="non-terminal residue" evidence="1">
    <location>
        <position position="1"/>
    </location>
</feature>
<dbReference type="EMBL" id="LAZR01064918">
    <property type="protein sequence ID" value="KKK56583.1"/>
    <property type="molecule type" value="Genomic_DNA"/>
</dbReference>
<comment type="caution">
    <text evidence="1">The sequence shown here is derived from an EMBL/GenBank/DDBJ whole genome shotgun (WGS) entry which is preliminary data.</text>
</comment>